<dbReference type="InterPro" id="IPR014710">
    <property type="entry name" value="RmlC-like_jellyroll"/>
</dbReference>
<dbReference type="SMART" id="SM00530">
    <property type="entry name" value="HTH_XRE"/>
    <property type="match status" value="1"/>
</dbReference>
<keyword evidence="6" id="KW-1185">Reference proteome</keyword>
<dbReference type="SUPFAM" id="SSF47413">
    <property type="entry name" value="lambda repressor-like DNA-binding domains"/>
    <property type="match status" value="1"/>
</dbReference>
<dbReference type="Pfam" id="PF01381">
    <property type="entry name" value="HTH_3"/>
    <property type="match status" value="1"/>
</dbReference>
<dbReference type="CDD" id="cd00093">
    <property type="entry name" value="HTH_XRE"/>
    <property type="match status" value="1"/>
</dbReference>
<reference evidence="5 6" key="1">
    <citation type="submission" date="2019-07" db="EMBL/GenBank/DDBJ databases">
        <title>Whole genome shotgun sequence of Vibrio superstes NBRC 103154.</title>
        <authorList>
            <person name="Hosoyama A."/>
            <person name="Uohara A."/>
            <person name="Ohji S."/>
            <person name="Ichikawa N."/>
        </authorList>
    </citation>
    <scope>NUCLEOTIDE SEQUENCE [LARGE SCALE GENOMIC DNA]</scope>
    <source>
        <strain evidence="5 6">NBRC 103154</strain>
    </source>
</reference>
<dbReference type="InterPro" id="IPR011051">
    <property type="entry name" value="RmlC_Cupin_sf"/>
</dbReference>
<accession>A0A511QME5</accession>
<dbReference type="CDD" id="cd02209">
    <property type="entry name" value="cupin_XRE_C"/>
    <property type="match status" value="1"/>
</dbReference>
<keyword evidence="1" id="KW-0805">Transcription regulation</keyword>
<name>A0A511QME5_9VIBR</name>
<dbReference type="Gene3D" id="2.60.120.10">
    <property type="entry name" value="Jelly Rolls"/>
    <property type="match status" value="1"/>
</dbReference>
<dbReference type="PANTHER" id="PTHR46797:SF23">
    <property type="entry name" value="HTH-TYPE TRANSCRIPTIONAL REGULATOR SUTR"/>
    <property type="match status" value="1"/>
</dbReference>
<comment type="caution">
    <text evidence="5">The sequence shown here is derived from an EMBL/GenBank/DDBJ whole genome shotgun (WGS) entry which is preliminary data.</text>
</comment>
<gene>
    <name evidence="5" type="ORF">VSU01S_07260</name>
</gene>
<evidence type="ECO:0000313" key="5">
    <source>
        <dbReference type="EMBL" id="GEM78481.1"/>
    </source>
</evidence>
<dbReference type="InterPro" id="IPR001387">
    <property type="entry name" value="Cro/C1-type_HTH"/>
</dbReference>
<dbReference type="PANTHER" id="PTHR46797">
    <property type="entry name" value="HTH-TYPE TRANSCRIPTIONAL REGULATOR"/>
    <property type="match status" value="1"/>
</dbReference>
<dbReference type="GO" id="GO:0003677">
    <property type="term" value="F:DNA binding"/>
    <property type="evidence" value="ECO:0007669"/>
    <property type="project" value="UniProtKB-KW"/>
</dbReference>
<dbReference type="Proteomes" id="UP000321113">
    <property type="component" value="Unassembled WGS sequence"/>
</dbReference>
<dbReference type="PROSITE" id="PS50943">
    <property type="entry name" value="HTH_CROC1"/>
    <property type="match status" value="1"/>
</dbReference>
<dbReference type="InterPro" id="IPR050807">
    <property type="entry name" value="TransReg_Diox_bact_type"/>
</dbReference>
<dbReference type="InterPro" id="IPR010982">
    <property type="entry name" value="Lambda_DNA-bd_dom_sf"/>
</dbReference>
<dbReference type="EMBL" id="BJXK01000003">
    <property type="protein sequence ID" value="GEM78481.1"/>
    <property type="molecule type" value="Genomic_DNA"/>
</dbReference>
<evidence type="ECO:0000256" key="2">
    <source>
        <dbReference type="ARBA" id="ARBA00023125"/>
    </source>
</evidence>
<dbReference type="AlphaFoldDB" id="A0A511QME5"/>
<dbReference type="SUPFAM" id="SSF51182">
    <property type="entry name" value="RmlC-like cupins"/>
    <property type="match status" value="1"/>
</dbReference>
<evidence type="ECO:0000256" key="1">
    <source>
        <dbReference type="ARBA" id="ARBA00023015"/>
    </source>
</evidence>
<dbReference type="GO" id="GO:0005829">
    <property type="term" value="C:cytosol"/>
    <property type="evidence" value="ECO:0007669"/>
    <property type="project" value="TreeGrafter"/>
</dbReference>
<keyword evidence="3" id="KW-0804">Transcription</keyword>
<keyword evidence="2" id="KW-0238">DNA-binding</keyword>
<dbReference type="GO" id="GO:0003700">
    <property type="term" value="F:DNA-binding transcription factor activity"/>
    <property type="evidence" value="ECO:0007669"/>
    <property type="project" value="TreeGrafter"/>
</dbReference>
<protein>
    <submittedName>
        <fullName evidence="5">Transcriptional regulator</fullName>
    </submittedName>
</protein>
<feature type="domain" description="HTH cro/C1-type" evidence="4">
    <location>
        <begin position="18"/>
        <end position="72"/>
    </location>
</feature>
<dbReference type="Gene3D" id="1.10.260.40">
    <property type="entry name" value="lambda repressor-like DNA-binding domains"/>
    <property type="match status" value="1"/>
</dbReference>
<organism evidence="5 6">
    <name type="scientific">Vibrio superstes NBRC 103154</name>
    <dbReference type="NCBI Taxonomy" id="1219062"/>
    <lineage>
        <taxon>Bacteria</taxon>
        <taxon>Pseudomonadati</taxon>
        <taxon>Pseudomonadota</taxon>
        <taxon>Gammaproteobacteria</taxon>
        <taxon>Vibrionales</taxon>
        <taxon>Vibrionaceae</taxon>
        <taxon>Vibrio</taxon>
    </lineage>
</organism>
<dbReference type="Pfam" id="PF07883">
    <property type="entry name" value="Cupin_2"/>
    <property type="match status" value="1"/>
</dbReference>
<dbReference type="InterPro" id="IPR013096">
    <property type="entry name" value="Cupin_2"/>
</dbReference>
<evidence type="ECO:0000313" key="6">
    <source>
        <dbReference type="Proteomes" id="UP000321113"/>
    </source>
</evidence>
<sequence>MWYQVSEQLFKQQVGKKLKSIRLDKQLSLDAAAKLTGVSKAMLGQIERGESSPTINKLWQIASGLEVSFSSFFATTKELRQHNQAFPNDSKMKVDTLFGYQADTQFEMFEIQLTDFHQQDSTPHSHGVIEHIVVLSGELAMRFDGDWHPLLQGECVRFFADQAHSYKAITETVRFQNIVYYP</sequence>
<evidence type="ECO:0000256" key="3">
    <source>
        <dbReference type="ARBA" id="ARBA00023163"/>
    </source>
</evidence>
<proteinExistence type="predicted"/>
<evidence type="ECO:0000259" key="4">
    <source>
        <dbReference type="PROSITE" id="PS50943"/>
    </source>
</evidence>